<dbReference type="Gene3D" id="1.20.1080.10">
    <property type="entry name" value="Glycerol uptake facilitator protein"/>
    <property type="match status" value="1"/>
</dbReference>
<evidence type="ECO:0000256" key="5">
    <source>
        <dbReference type="ARBA" id="ARBA00022989"/>
    </source>
</evidence>
<evidence type="ECO:0000256" key="7">
    <source>
        <dbReference type="RuleBase" id="RU000477"/>
    </source>
</evidence>
<protein>
    <submittedName>
        <fullName evidence="10">Aquaporin family protein</fullName>
    </submittedName>
</protein>
<dbReference type="PANTHER" id="PTHR43829:SF9">
    <property type="entry name" value="AQUAPORIN-9"/>
    <property type="match status" value="1"/>
</dbReference>
<dbReference type="SUPFAM" id="SSF81338">
    <property type="entry name" value="Aquaporin-like"/>
    <property type="match status" value="1"/>
</dbReference>
<dbReference type="GO" id="GO:0005886">
    <property type="term" value="C:plasma membrane"/>
    <property type="evidence" value="ECO:0007669"/>
    <property type="project" value="TreeGrafter"/>
</dbReference>
<evidence type="ECO:0000313" key="9">
    <source>
        <dbReference type="EMBL" id="RGZ81554.1"/>
    </source>
</evidence>
<keyword evidence="4 7" id="KW-0812">Transmembrane</keyword>
<keyword evidence="6 8" id="KW-0472">Membrane</keyword>
<feature type="transmembrane region" description="Helical" evidence="8">
    <location>
        <begin position="6"/>
        <end position="28"/>
    </location>
</feature>
<dbReference type="EMBL" id="QRQO01000013">
    <property type="protein sequence ID" value="RHN14285.1"/>
    <property type="molecule type" value="Genomic_DNA"/>
</dbReference>
<sequence>MSNVLIGEFIGTMLLVLLGDGVCANVTLNNSGFKAAGPLFIALGWGLAVCLPAAAMGGIAENFPASYNPALTVALAADGSLLAGKFTIGTVIGMIIAEMAGGFVGAILVWIAFKPQFDASSDLGDSLRGIFCTAPGVRNIPYNILQEAIATFWLVFAIKAACGAFPLGTFGVFLVIVSCGTTFGGLTGYAMNAARDTAPRLAFAILPIKGKGDADWAYGLTAPLIGPFIGALVAVALYAVIPWM</sequence>
<comment type="caution">
    <text evidence="10">The sequence shown here is derived from an EMBL/GenBank/DDBJ whole genome shotgun (WGS) entry which is preliminary data.</text>
</comment>
<dbReference type="Proteomes" id="UP000283700">
    <property type="component" value="Unassembled WGS sequence"/>
</dbReference>
<comment type="subcellular location">
    <subcellularLocation>
        <location evidence="1">Membrane</location>
        <topology evidence="1">Multi-pass membrane protein</topology>
    </subcellularLocation>
</comment>
<dbReference type="Pfam" id="PF00230">
    <property type="entry name" value="MIP"/>
    <property type="match status" value="1"/>
</dbReference>
<feature type="transmembrane region" description="Helical" evidence="8">
    <location>
        <begin position="170"/>
        <end position="191"/>
    </location>
</feature>
<evidence type="ECO:0000256" key="2">
    <source>
        <dbReference type="ARBA" id="ARBA00006175"/>
    </source>
</evidence>
<gene>
    <name evidence="9" type="ORF">DW972_10245</name>
    <name evidence="10" type="ORF">DWZ29_06285</name>
</gene>
<dbReference type="RefSeq" id="WP_118329516.1">
    <property type="nucleotide sequence ID" value="NZ_CAUDZB010000025.1"/>
</dbReference>
<dbReference type="InterPro" id="IPR050363">
    <property type="entry name" value="MIP/Aquaporin"/>
</dbReference>
<reference evidence="11 12" key="1">
    <citation type="submission" date="2018-08" db="EMBL/GenBank/DDBJ databases">
        <title>A genome reference for cultivated species of the human gut microbiota.</title>
        <authorList>
            <person name="Zou Y."/>
            <person name="Xue W."/>
            <person name="Luo G."/>
        </authorList>
    </citation>
    <scope>NUCLEOTIDE SEQUENCE [LARGE SCALE GENOMIC DNA]</scope>
    <source>
        <strain evidence="10 11">AF31-17AC</strain>
        <strain evidence="9 12">AM48-23BH</strain>
    </source>
</reference>
<comment type="similarity">
    <text evidence="2 7">Belongs to the MIP/aquaporin (TC 1.A.8) family.</text>
</comment>
<feature type="transmembrane region" description="Helical" evidence="8">
    <location>
        <begin position="216"/>
        <end position="241"/>
    </location>
</feature>
<proteinExistence type="inferred from homology"/>
<accession>A0A415U872</accession>
<evidence type="ECO:0000256" key="8">
    <source>
        <dbReference type="SAM" id="Phobius"/>
    </source>
</evidence>
<dbReference type="PRINTS" id="PR00783">
    <property type="entry name" value="MINTRINSICP"/>
</dbReference>
<dbReference type="PANTHER" id="PTHR43829">
    <property type="entry name" value="AQUAPORIN OR AQUAGLYCEROPORIN RELATED"/>
    <property type="match status" value="1"/>
</dbReference>
<evidence type="ECO:0000313" key="11">
    <source>
        <dbReference type="Proteomes" id="UP000283700"/>
    </source>
</evidence>
<evidence type="ECO:0000256" key="4">
    <source>
        <dbReference type="ARBA" id="ARBA00022692"/>
    </source>
</evidence>
<dbReference type="GO" id="GO:0015254">
    <property type="term" value="F:glycerol channel activity"/>
    <property type="evidence" value="ECO:0007669"/>
    <property type="project" value="TreeGrafter"/>
</dbReference>
<dbReference type="AlphaFoldDB" id="A0A415U872"/>
<evidence type="ECO:0000313" key="10">
    <source>
        <dbReference type="EMBL" id="RHN14285.1"/>
    </source>
</evidence>
<keyword evidence="3 7" id="KW-0813">Transport</keyword>
<evidence type="ECO:0000256" key="6">
    <source>
        <dbReference type="ARBA" id="ARBA00023136"/>
    </source>
</evidence>
<evidence type="ECO:0000256" key="1">
    <source>
        <dbReference type="ARBA" id="ARBA00004141"/>
    </source>
</evidence>
<dbReference type="InterPro" id="IPR023271">
    <property type="entry name" value="Aquaporin-like"/>
</dbReference>
<feature type="transmembrane region" description="Helical" evidence="8">
    <location>
        <begin position="40"/>
        <end position="60"/>
    </location>
</feature>
<dbReference type="Proteomes" id="UP000286561">
    <property type="component" value="Unassembled WGS sequence"/>
</dbReference>
<organism evidence="10 11">
    <name type="scientific">Anaerobutyricum hallii</name>
    <dbReference type="NCBI Taxonomy" id="39488"/>
    <lineage>
        <taxon>Bacteria</taxon>
        <taxon>Bacillati</taxon>
        <taxon>Bacillota</taxon>
        <taxon>Clostridia</taxon>
        <taxon>Lachnospirales</taxon>
        <taxon>Lachnospiraceae</taxon>
        <taxon>Anaerobutyricum</taxon>
    </lineage>
</organism>
<keyword evidence="5 8" id="KW-1133">Transmembrane helix</keyword>
<dbReference type="EMBL" id="QSEP01000066">
    <property type="protein sequence ID" value="RGZ81554.1"/>
    <property type="molecule type" value="Genomic_DNA"/>
</dbReference>
<evidence type="ECO:0000313" key="12">
    <source>
        <dbReference type="Proteomes" id="UP000286561"/>
    </source>
</evidence>
<feature type="transmembrane region" description="Helical" evidence="8">
    <location>
        <begin position="91"/>
        <end position="113"/>
    </location>
</feature>
<dbReference type="InterPro" id="IPR000425">
    <property type="entry name" value="MIP"/>
</dbReference>
<evidence type="ECO:0000256" key="3">
    <source>
        <dbReference type="ARBA" id="ARBA00022448"/>
    </source>
</evidence>
<name>A0A415U872_9FIRM</name>